<reference evidence="2" key="1">
    <citation type="journal article" date="2021" name="Environ. Microbiol.">
        <title>Genomic characterization of three novel Desulfobacterota classes expand the metabolic and phylogenetic diversity of the phylum.</title>
        <authorList>
            <person name="Murphy C.L."/>
            <person name="Biggerstaff J."/>
            <person name="Eichhorn A."/>
            <person name="Ewing E."/>
            <person name="Shahan R."/>
            <person name="Soriano D."/>
            <person name="Stewart S."/>
            <person name="VanMol K."/>
            <person name="Walker R."/>
            <person name="Walters P."/>
            <person name="Elshahed M.S."/>
            <person name="Youssef N.H."/>
        </authorList>
    </citation>
    <scope>NUCLEOTIDE SEQUENCE</scope>
    <source>
        <strain evidence="2">Zod_Metabat.24</strain>
    </source>
</reference>
<dbReference type="Proteomes" id="UP000809273">
    <property type="component" value="Unassembled WGS sequence"/>
</dbReference>
<evidence type="ECO:0000313" key="3">
    <source>
        <dbReference type="Proteomes" id="UP000809273"/>
    </source>
</evidence>
<dbReference type="GO" id="GO:0004523">
    <property type="term" value="F:RNA-DNA hybrid ribonuclease activity"/>
    <property type="evidence" value="ECO:0007669"/>
    <property type="project" value="InterPro"/>
</dbReference>
<dbReference type="AlphaFoldDB" id="A0A9D8KBF1"/>
<dbReference type="GO" id="GO:0003676">
    <property type="term" value="F:nucleic acid binding"/>
    <property type="evidence" value="ECO:0007669"/>
    <property type="project" value="InterPro"/>
</dbReference>
<reference evidence="2" key="2">
    <citation type="submission" date="2021-01" db="EMBL/GenBank/DDBJ databases">
        <authorList>
            <person name="Hahn C.R."/>
            <person name="Youssef N.H."/>
            <person name="Elshahed M."/>
        </authorList>
    </citation>
    <scope>NUCLEOTIDE SEQUENCE</scope>
    <source>
        <strain evidence="2">Zod_Metabat.24</strain>
    </source>
</reference>
<dbReference type="EMBL" id="JAFGIX010000004">
    <property type="protein sequence ID" value="MBN1571763.1"/>
    <property type="molecule type" value="Genomic_DNA"/>
</dbReference>
<proteinExistence type="predicted"/>
<dbReference type="FunFam" id="3.30.420.10:FF:000076">
    <property type="entry name" value="RBR-type E3 ubiquitin transferase"/>
    <property type="match status" value="1"/>
</dbReference>
<organism evidence="2 3">
    <name type="scientific">Candidatus Zymogenus saltonus</name>
    <dbReference type="NCBI Taxonomy" id="2844893"/>
    <lineage>
        <taxon>Bacteria</taxon>
        <taxon>Deltaproteobacteria</taxon>
        <taxon>Candidatus Zymogenia</taxon>
        <taxon>Candidatus Zymogeniales</taxon>
        <taxon>Candidatus Zymogenaceae</taxon>
        <taxon>Candidatus Zymogenus</taxon>
    </lineage>
</organism>
<dbReference type="SUPFAM" id="SSF53098">
    <property type="entry name" value="Ribonuclease H-like"/>
    <property type="match status" value="1"/>
</dbReference>
<dbReference type="Pfam" id="PF13456">
    <property type="entry name" value="RVT_3"/>
    <property type="match status" value="1"/>
</dbReference>
<dbReference type="Gene3D" id="3.30.420.10">
    <property type="entry name" value="Ribonuclease H-like superfamily/Ribonuclease H"/>
    <property type="match status" value="1"/>
</dbReference>
<dbReference type="InterPro" id="IPR036397">
    <property type="entry name" value="RNaseH_sf"/>
</dbReference>
<comment type="caution">
    <text evidence="2">The sequence shown here is derived from an EMBL/GenBank/DDBJ whole genome shotgun (WGS) entry which is preliminary data.</text>
</comment>
<dbReference type="PROSITE" id="PS50879">
    <property type="entry name" value="RNASE_H_1"/>
    <property type="match status" value="1"/>
</dbReference>
<evidence type="ECO:0000259" key="1">
    <source>
        <dbReference type="PROSITE" id="PS50879"/>
    </source>
</evidence>
<dbReference type="InterPro" id="IPR012337">
    <property type="entry name" value="RNaseH-like_sf"/>
</dbReference>
<feature type="domain" description="RNase H type-1" evidence="1">
    <location>
        <begin position="59"/>
        <end position="190"/>
    </location>
</feature>
<dbReference type="PANTHER" id="PTHR48475:SF1">
    <property type="entry name" value="RNASE H TYPE-1 DOMAIN-CONTAINING PROTEIN"/>
    <property type="match status" value="1"/>
</dbReference>
<dbReference type="CDD" id="cd09279">
    <property type="entry name" value="RNase_HI_like"/>
    <property type="match status" value="1"/>
</dbReference>
<dbReference type="InterPro" id="IPR002156">
    <property type="entry name" value="RNaseH_domain"/>
</dbReference>
<accession>A0A9D8KBF1</accession>
<name>A0A9D8KBF1_9DELT</name>
<protein>
    <submittedName>
        <fullName evidence="2">Ribonuclease HI family protein</fullName>
    </submittedName>
</protein>
<sequence length="193" mass="21092">MTDNKKRRKAAELLSRLADERTIEDVARLLSDISREEIEELLRFAESEISPKSAKNDIKGKACVLFVDGASMGNPGPAGAGAVIQNADGKELAAISKNLGTATSNVAEYRALILGLKEVKKLGFASVRIFTDSELMANQVGGIWRIKDEKLKLLAAEAMDILEKFDHHEITAVKRSNNRRADKLAKRAADMGE</sequence>
<gene>
    <name evidence="2" type="ORF">JW984_01055</name>
</gene>
<dbReference type="PANTHER" id="PTHR48475">
    <property type="entry name" value="RIBONUCLEASE H"/>
    <property type="match status" value="1"/>
</dbReference>
<evidence type="ECO:0000313" key="2">
    <source>
        <dbReference type="EMBL" id="MBN1571763.1"/>
    </source>
</evidence>